<dbReference type="Pfam" id="PF04212">
    <property type="entry name" value="MIT"/>
    <property type="match status" value="1"/>
</dbReference>
<organism evidence="2 3">
    <name type="scientific">Elaeophora elaphi</name>
    <dbReference type="NCBI Taxonomy" id="1147741"/>
    <lineage>
        <taxon>Eukaryota</taxon>
        <taxon>Metazoa</taxon>
        <taxon>Ecdysozoa</taxon>
        <taxon>Nematoda</taxon>
        <taxon>Chromadorea</taxon>
        <taxon>Rhabditida</taxon>
        <taxon>Spirurina</taxon>
        <taxon>Spiruromorpha</taxon>
        <taxon>Filarioidea</taxon>
        <taxon>Onchocercidae</taxon>
        <taxon>Elaeophora</taxon>
    </lineage>
</organism>
<dbReference type="Gene3D" id="3.30.870.30">
    <property type="entry name" value="MITD, C-terminal phospholipase D-like domain"/>
    <property type="match status" value="1"/>
</dbReference>
<dbReference type="Proteomes" id="UP000050640">
    <property type="component" value="Unplaced"/>
</dbReference>
<sequence length="259" mass="30168">MRVLCHVLRDIGRNSKWKLTKLIMQTFIDKSKPILKKAVALDRDNKKDEAVENYAEGITLLLGAMSCHDTEESAKEALREKISKYLARAEVLKGQIKPEILSVQQIHITHNDTGFGYDKIFKRCADNDLTEINVRDAYIMLPYQVLNFVRFCELFVLHAPNLKMIRLWTHYNVKAESLLQQLKDSLACRNIELDVRYNENFHDREIRFSNGWMVKIGRGLNYFQSVGYCEIGSCDLNLRKCHETSIDIFKFKQPYSLSL</sequence>
<dbReference type="PANTHER" id="PTHR21222:SF1">
    <property type="entry name" value="MIT DOMAIN-CONTAINING PROTEIN 1"/>
    <property type="match status" value="1"/>
</dbReference>
<dbReference type="SUPFAM" id="SSF116846">
    <property type="entry name" value="MIT domain"/>
    <property type="match status" value="1"/>
</dbReference>
<dbReference type="PANTHER" id="PTHR21222">
    <property type="entry name" value="MIT DOMAIN-CONTAINING PROTEIN 1"/>
    <property type="match status" value="1"/>
</dbReference>
<accession>A0A0R3RIL9</accession>
<dbReference type="SMART" id="SM00745">
    <property type="entry name" value="MIT"/>
    <property type="match status" value="1"/>
</dbReference>
<evidence type="ECO:0000259" key="1">
    <source>
        <dbReference type="SMART" id="SM00745"/>
    </source>
</evidence>
<dbReference type="Pfam" id="PF16565">
    <property type="entry name" value="MIT_C"/>
    <property type="match status" value="1"/>
</dbReference>
<evidence type="ECO:0000313" key="3">
    <source>
        <dbReference type="WBParaSite" id="EEL_0000132701-mRNA-1"/>
    </source>
</evidence>
<evidence type="ECO:0000313" key="2">
    <source>
        <dbReference type="Proteomes" id="UP000050640"/>
    </source>
</evidence>
<dbReference type="AlphaFoldDB" id="A0A0R3RIL9"/>
<dbReference type="WBParaSite" id="EEL_0000132701-mRNA-1">
    <property type="protein sequence ID" value="EEL_0000132701-mRNA-1"/>
    <property type="gene ID" value="EEL_0000132701"/>
</dbReference>
<dbReference type="InterPro" id="IPR052817">
    <property type="entry name" value="MIT_domain_contain_protein1"/>
</dbReference>
<dbReference type="STRING" id="1147741.A0A0R3RIL9"/>
<keyword evidence="2" id="KW-1185">Reference proteome</keyword>
<proteinExistence type="predicted"/>
<protein>
    <submittedName>
        <fullName evidence="3">MIT domain-containing protein</fullName>
    </submittedName>
</protein>
<name>A0A0R3RIL9_9BILA</name>
<dbReference type="InterPro" id="IPR036181">
    <property type="entry name" value="MIT_dom_sf"/>
</dbReference>
<dbReference type="InterPro" id="IPR038113">
    <property type="entry name" value="MITD1_C_sf"/>
</dbReference>
<dbReference type="Gene3D" id="1.20.58.80">
    <property type="entry name" value="Phosphotransferase system, lactose/cellobiose-type IIA subunit"/>
    <property type="match status" value="1"/>
</dbReference>
<dbReference type="InterPro" id="IPR007330">
    <property type="entry name" value="MIT_dom"/>
</dbReference>
<feature type="domain" description="MIT" evidence="1">
    <location>
        <begin position="24"/>
        <end position="100"/>
    </location>
</feature>
<reference evidence="3" key="1">
    <citation type="submission" date="2017-02" db="UniProtKB">
        <authorList>
            <consortium name="WormBaseParasite"/>
        </authorList>
    </citation>
    <scope>IDENTIFICATION</scope>
</reference>
<dbReference type="InterPro" id="IPR032341">
    <property type="entry name" value="MITD1_C"/>
</dbReference>